<dbReference type="Pfam" id="PF01467">
    <property type="entry name" value="CTP_transf_like"/>
    <property type="match status" value="1"/>
</dbReference>
<dbReference type="HAMAP" id="MF_00151">
    <property type="entry name" value="PPAT_bact"/>
    <property type="match status" value="1"/>
</dbReference>
<dbReference type="GO" id="GO:0004595">
    <property type="term" value="F:pantetheine-phosphate adenylyltransferase activity"/>
    <property type="evidence" value="ECO:0007669"/>
    <property type="project" value="UniProtKB-UniRule"/>
</dbReference>
<keyword evidence="5 9" id="KW-0067">ATP-binding</keyword>
<keyword evidence="4 9" id="KW-0547">Nucleotide-binding</keyword>
<dbReference type="CDD" id="cd02163">
    <property type="entry name" value="PPAT"/>
    <property type="match status" value="1"/>
</dbReference>
<feature type="binding site" evidence="9">
    <location>
        <position position="42"/>
    </location>
    <ligand>
        <name>substrate</name>
    </ligand>
</feature>
<evidence type="ECO:0000313" key="12">
    <source>
        <dbReference type="Proteomes" id="UP000281474"/>
    </source>
</evidence>
<gene>
    <name evidence="9" type="primary">coaD</name>
    <name evidence="11" type="ORF">D5018_14380</name>
</gene>
<evidence type="ECO:0000259" key="10">
    <source>
        <dbReference type="Pfam" id="PF01467"/>
    </source>
</evidence>
<feature type="binding site" evidence="9">
    <location>
        <begin position="124"/>
        <end position="130"/>
    </location>
    <ligand>
        <name>ATP</name>
        <dbReference type="ChEBI" id="CHEBI:30616"/>
    </ligand>
</feature>
<comment type="catalytic activity">
    <reaction evidence="8 9">
        <text>(R)-4'-phosphopantetheine + ATP + H(+) = 3'-dephospho-CoA + diphosphate</text>
        <dbReference type="Rhea" id="RHEA:19801"/>
        <dbReference type="ChEBI" id="CHEBI:15378"/>
        <dbReference type="ChEBI" id="CHEBI:30616"/>
        <dbReference type="ChEBI" id="CHEBI:33019"/>
        <dbReference type="ChEBI" id="CHEBI:57328"/>
        <dbReference type="ChEBI" id="CHEBI:61723"/>
        <dbReference type="EC" id="2.7.7.3"/>
    </reaction>
</comment>
<evidence type="ECO:0000256" key="3">
    <source>
        <dbReference type="ARBA" id="ARBA00022695"/>
    </source>
</evidence>
<keyword evidence="7 9" id="KW-0173">Coenzyme A biosynthesis</keyword>
<dbReference type="AlphaFoldDB" id="A0A3L8PY90"/>
<sequence>MVNIAIYPGTFDPITNGHLDLIERGSQLFDKVIIGVANSSSKQPMFDLEERVALVKKVTEKFGNVEVQGFSGLLVDFAKNNGANVLLRGVRTTIDFEYELTLANMNRALSPELESVLLMPKSENSFISSTLVKDVVRHGGDISAFTHVEVVNAIEKKLK</sequence>
<dbReference type="PANTHER" id="PTHR21342:SF1">
    <property type="entry name" value="PHOSPHOPANTETHEINE ADENYLYLTRANSFERASE"/>
    <property type="match status" value="1"/>
</dbReference>
<dbReference type="SUPFAM" id="SSF52374">
    <property type="entry name" value="Nucleotidylyl transferase"/>
    <property type="match status" value="1"/>
</dbReference>
<dbReference type="Gene3D" id="3.40.50.620">
    <property type="entry name" value="HUPs"/>
    <property type="match status" value="1"/>
</dbReference>
<dbReference type="GO" id="GO:0005524">
    <property type="term" value="F:ATP binding"/>
    <property type="evidence" value="ECO:0007669"/>
    <property type="project" value="UniProtKB-KW"/>
</dbReference>
<keyword evidence="2 9" id="KW-0808">Transferase</keyword>
<comment type="cofactor">
    <cofactor evidence="9">
        <name>Mg(2+)</name>
        <dbReference type="ChEBI" id="CHEBI:18420"/>
    </cofactor>
</comment>
<comment type="pathway">
    <text evidence="9">Cofactor biosynthesis; coenzyme A biosynthesis; CoA from (R)-pantothenate: step 4/5.</text>
</comment>
<feature type="binding site" evidence="9">
    <location>
        <position position="10"/>
    </location>
    <ligand>
        <name>substrate</name>
    </ligand>
</feature>
<dbReference type="NCBIfam" id="TIGR01510">
    <property type="entry name" value="coaD_prev_kdtB"/>
    <property type="match status" value="1"/>
</dbReference>
<organism evidence="11 12">
    <name type="scientific">Parashewanella curva</name>
    <dbReference type="NCBI Taxonomy" id="2338552"/>
    <lineage>
        <taxon>Bacteria</taxon>
        <taxon>Pseudomonadati</taxon>
        <taxon>Pseudomonadota</taxon>
        <taxon>Gammaproteobacteria</taxon>
        <taxon>Alteromonadales</taxon>
        <taxon>Shewanellaceae</taxon>
        <taxon>Parashewanella</taxon>
    </lineage>
</organism>
<name>A0A3L8PY90_9GAMM</name>
<evidence type="ECO:0000256" key="2">
    <source>
        <dbReference type="ARBA" id="ARBA00022679"/>
    </source>
</evidence>
<feature type="binding site" evidence="9">
    <location>
        <position position="18"/>
    </location>
    <ligand>
        <name>ATP</name>
        <dbReference type="ChEBI" id="CHEBI:30616"/>
    </ligand>
</feature>
<proteinExistence type="inferred from homology"/>
<protein>
    <recommendedName>
        <fullName evidence="9">Phosphopantetheine adenylyltransferase</fullName>
        <ecNumber evidence="9">2.7.7.3</ecNumber>
    </recommendedName>
    <alternativeName>
        <fullName evidence="9">Dephospho-CoA pyrophosphorylase</fullName>
    </alternativeName>
    <alternativeName>
        <fullName evidence="9">Pantetheine-phosphate adenylyltransferase</fullName>
        <shortName evidence="9">PPAT</shortName>
    </alternativeName>
</protein>
<evidence type="ECO:0000256" key="5">
    <source>
        <dbReference type="ARBA" id="ARBA00022840"/>
    </source>
</evidence>
<evidence type="ECO:0000256" key="6">
    <source>
        <dbReference type="ARBA" id="ARBA00022842"/>
    </source>
</evidence>
<feature type="binding site" evidence="9">
    <location>
        <begin position="10"/>
        <end position="11"/>
    </location>
    <ligand>
        <name>ATP</name>
        <dbReference type="ChEBI" id="CHEBI:30616"/>
    </ligand>
</feature>
<keyword evidence="1 9" id="KW-0963">Cytoplasm</keyword>
<comment type="function">
    <text evidence="9">Reversibly transfers an adenylyl group from ATP to 4'-phosphopantetheine, yielding dephospho-CoA (dPCoA) and pyrophosphate.</text>
</comment>
<feature type="site" description="Transition state stabilizer" evidence="9">
    <location>
        <position position="18"/>
    </location>
</feature>
<dbReference type="UniPathway" id="UPA00241">
    <property type="reaction ID" value="UER00355"/>
</dbReference>
<evidence type="ECO:0000256" key="7">
    <source>
        <dbReference type="ARBA" id="ARBA00022993"/>
    </source>
</evidence>
<comment type="caution">
    <text evidence="11">The sequence shown here is derived from an EMBL/GenBank/DDBJ whole genome shotgun (WGS) entry which is preliminary data.</text>
</comment>
<dbReference type="InterPro" id="IPR004821">
    <property type="entry name" value="Cyt_trans-like"/>
</dbReference>
<evidence type="ECO:0000256" key="4">
    <source>
        <dbReference type="ARBA" id="ARBA00022741"/>
    </source>
</evidence>
<feature type="domain" description="Cytidyltransferase-like" evidence="10">
    <location>
        <begin position="6"/>
        <end position="133"/>
    </location>
</feature>
<comment type="subunit">
    <text evidence="9">Homohexamer.</text>
</comment>
<comment type="similarity">
    <text evidence="9">Belongs to the bacterial CoaD family.</text>
</comment>
<dbReference type="GO" id="GO:0015937">
    <property type="term" value="P:coenzyme A biosynthetic process"/>
    <property type="evidence" value="ECO:0007669"/>
    <property type="project" value="UniProtKB-UniRule"/>
</dbReference>
<evidence type="ECO:0000313" key="11">
    <source>
        <dbReference type="EMBL" id="RLV59012.1"/>
    </source>
</evidence>
<keyword evidence="6 9" id="KW-0460">Magnesium</keyword>
<comment type="subcellular location">
    <subcellularLocation>
        <location evidence="9">Cytoplasm</location>
    </subcellularLocation>
</comment>
<feature type="binding site" evidence="9">
    <location>
        <position position="88"/>
    </location>
    <ligand>
        <name>substrate</name>
    </ligand>
</feature>
<feature type="binding site" evidence="9">
    <location>
        <begin position="89"/>
        <end position="91"/>
    </location>
    <ligand>
        <name>ATP</name>
        <dbReference type="ChEBI" id="CHEBI:30616"/>
    </ligand>
</feature>
<dbReference type="PRINTS" id="PR01020">
    <property type="entry name" value="LPSBIOSNTHSS"/>
</dbReference>
<dbReference type="OrthoDB" id="9806661at2"/>
<feature type="binding site" evidence="9">
    <location>
        <position position="99"/>
    </location>
    <ligand>
        <name>ATP</name>
        <dbReference type="ChEBI" id="CHEBI:30616"/>
    </ligand>
</feature>
<dbReference type="InterPro" id="IPR014729">
    <property type="entry name" value="Rossmann-like_a/b/a_fold"/>
</dbReference>
<dbReference type="InterPro" id="IPR001980">
    <property type="entry name" value="PPAT"/>
</dbReference>
<dbReference type="EMBL" id="QZEI01000047">
    <property type="protein sequence ID" value="RLV59012.1"/>
    <property type="molecule type" value="Genomic_DNA"/>
</dbReference>
<dbReference type="NCBIfam" id="TIGR00125">
    <property type="entry name" value="cyt_tran_rel"/>
    <property type="match status" value="1"/>
</dbReference>
<dbReference type="EC" id="2.7.7.3" evidence="9"/>
<dbReference type="Proteomes" id="UP000281474">
    <property type="component" value="Unassembled WGS sequence"/>
</dbReference>
<evidence type="ECO:0000256" key="1">
    <source>
        <dbReference type="ARBA" id="ARBA00022490"/>
    </source>
</evidence>
<accession>A0A3L8PY90</accession>
<reference evidence="11 12" key="1">
    <citation type="submission" date="2018-09" db="EMBL/GenBank/DDBJ databases">
        <title>Phylogeny of the Shewanellaceae, and recommendation for two new genera, Pseudoshewanella and Parashewanella.</title>
        <authorList>
            <person name="Wang G."/>
        </authorList>
    </citation>
    <scope>NUCLEOTIDE SEQUENCE [LARGE SCALE GENOMIC DNA]</scope>
    <source>
        <strain evidence="11 12">C51</strain>
    </source>
</reference>
<feature type="binding site" evidence="9">
    <location>
        <position position="74"/>
    </location>
    <ligand>
        <name>substrate</name>
    </ligand>
</feature>
<keyword evidence="12" id="KW-1185">Reference proteome</keyword>
<keyword evidence="3 9" id="KW-0548">Nucleotidyltransferase</keyword>
<dbReference type="PANTHER" id="PTHR21342">
    <property type="entry name" value="PHOSPHOPANTETHEINE ADENYLYLTRANSFERASE"/>
    <property type="match status" value="1"/>
</dbReference>
<evidence type="ECO:0000256" key="8">
    <source>
        <dbReference type="ARBA" id="ARBA00029346"/>
    </source>
</evidence>
<evidence type="ECO:0000256" key="9">
    <source>
        <dbReference type="HAMAP-Rule" id="MF_00151"/>
    </source>
</evidence>
<dbReference type="GO" id="GO:0005737">
    <property type="term" value="C:cytoplasm"/>
    <property type="evidence" value="ECO:0007669"/>
    <property type="project" value="UniProtKB-SubCell"/>
</dbReference>